<evidence type="ECO:0000313" key="4">
    <source>
        <dbReference type="EMBL" id="MBD2778197.1"/>
    </source>
</evidence>
<dbReference type="SUPFAM" id="SSF50978">
    <property type="entry name" value="WD40 repeat-like"/>
    <property type="match status" value="1"/>
</dbReference>
<keyword evidence="5" id="KW-1185">Reference proteome</keyword>
<dbReference type="RefSeq" id="WP_190837589.1">
    <property type="nucleotide sequence ID" value="NZ_CAWPPI010000124.1"/>
</dbReference>
<protein>
    <submittedName>
        <fullName evidence="4">PQQ-binding-like beta-propeller repeat protein</fullName>
    </submittedName>
</protein>
<dbReference type="AlphaFoldDB" id="A0A8J6XRF0"/>
<dbReference type="Proteomes" id="UP000629098">
    <property type="component" value="Unassembled WGS sequence"/>
</dbReference>
<dbReference type="InterPro" id="IPR036322">
    <property type="entry name" value="WD40_repeat_dom_sf"/>
</dbReference>
<dbReference type="InterPro" id="IPR001680">
    <property type="entry name" value="WD40_rpt"/>
</dbReference>
<keyword evidence="2" id="KW-0677">Repeat</keyword>
<gene>
    <name evidence="4" type="ORF">ICL16_40705</name>
</gene>
<feature type="repeat" description="WD" evidence="3">
    <location>
        <begin position="204"/>
        <end position="245"/>
    </location>
</feature>
<dbReference type="PANTHER" id="PTHR19848:SF8">
    <property type="entry name" value="F-BOX AND WD REPEAT DOMAIN CONTAINING 7"/>
    <property type="match status" value="1"/>
</dbReference>
<evidence type="ECO:0000313" key="5">
    <source>
        <dbReference type="Proteomes" id="UP000629098"/>
    </source>
</evidence>
<dbReference type="EMBL" id="JACXAE010000124">
    <property type="protein sequence ID" value="MBD2778197.1"/>
    <property type="molecule type" value="Genomic_DNA"/>
</dbReference>
<reference evidence="4" key="1">
    <citation type="submission" date="2020-09" db="EMBL/GenBank/DDBJ databases">
        <title>Iningainema tapete sp. nov. (Scytonemataceae, Cyanobacteria) from greenhouses in central Florida (USA) produces two types of nodularin with biosynthetic potential for microcystin-LR and anabaenopeptins.</title>
        <authorList>
            <person name="Berthold D.E."/>
            <person name="Lefler F.W."/>
            <person name="Huang I.-S."/>
            <person name="Abdulla H."/>
            <person name="Zimba P.V."/>
            <person name="Laughinghouse H.D. IV."/>
        </authorList>
    </citation>
    <scope>NUCLEOTIDE SEQUENCE</scope>
    <source>
        <strain evidence="4">BLCCT55</strain>
    </source>
</reference>
<sequence length="264" mass="28369">MGKFTKEKFATQPSYVQRAYLGDFLPNVVKTGNFAEYYETLTNFEFLAQKVEHSEFGVLALIADYDLVDEPQVADSPDHSPEKVKVLKLIQGTLGLSTHILAKDCKQLAGQLAGQLIGRLLSFSLPEIQALLAEAKQWQDYPWLQPLTPSLIPPGGRLLRTLAGHSASVTAVAVTTDGGRVISASDDRTLKVWDMASGKELFSLQGHSDGVSAVAVTPDGGRVISASSDRTLKVWDMASGKELFSLQGHSDGVTAVAVTPDGGR</sequence>
<dbReference type="PROSITE" id="PS50294">
    <property type="entry name" value="WD_REPEATS_REGION"/>
    <property type="match status" value="2"/>
</dbReference>
<dbReference type="Pfam" id="PF00400">
    <property type="entry name" value="WD40"/>
    <property type="match status" value="3"/>
</dbReference>
<dbReference type="Gene3D" id="2.130.10.10">
    <property type="entry name" value="YVTN repeat-like/Quinoprotein amine dehydrogenase"/>
    <property type="match status" value="1"/>
</dbReference>
<dbReference type="Gene3D" id="1.25.40.370">
    <property type="match status" value="1"/>
</dbReference>
<feature type="non-terminal residue" evidence="4">
    <location>
        <position position="264"/>
    </location>
</feature>
<accession>A0A8J6XRF0</accession>
<evidence type="ECO:0000256" key="3">
    <source>
        <dbReference type="PROSITE-ProRule" id="PRU00221"/>
    </source>
</evidence>
<dbReference type="PROSITE" id="PS00678">
    <property type="entry name" value="WD_REPEATS_1"/>
    <property type="match status" value="2"/>
</dbReference>
<dbReference type="PROSITE" id="PS50082">
    <property type="entry name" value="WD_REPEATS_2"/>
    <property type="match status" value="2"/>
</dbReference>
<organism evidence="4 5">
    <name type="scientific">Iningainema tapete BLCC-T55</name>
    <dbReference type="NCBI Taxonomy" id="2748662"/>
    <lineage>
        <taxon>Bacteria</taxon>
        <taxon>Bacillati</taxon>
        <taxon>Cyanobacteriota</taxon>
        <taxon>Cyanophyceae</taxon>
        <taxon>Nostocales</taxon>
        <taxon>Scytonemataceae</taxon>
        <taxon>Iningainema tapete</taxon>
    </lineage>
</organism>
<name>A0A8J6XRF0_9CYAN</name>
<dbReference type="PANTHER" id="PTHR19848">
    <property type="entry name" value="WD40 REPEAT PROTEIN"/>
    <property type="match status" value="1"/>
</dbReference>
<comment type="caution">
    <text evidence="4">The sequence shown here is derived from an EMBL/GenBank/DDBJ whole genome shotgun (WGS) entry which is preliminary data.</text>
</comment>
<proteinExistence type="predicted"/>
<dbReference type="SMART" id="SM00320">
    <property type="entry name" value="WD40"/>
    <property type="match status" value="2"/>
</dbReference>
<dbReference type="InterPro" id="IPR015943">
    <property type="entry name" value="WD40/YVTN_repeat-like_dom_sf"/>
</dbReference>
<evidence type="ECO:0000256" key="1">
    <source>
        <dbReference type="ARBA" id="ARBA00022574"/>
    </source>
</evidence>
<dbReference type="InterPro" id="IPR019775">
    <property type="entry name" value="WD40_repeat_CS"/>
</dbReference>
<feature type="repeat" description="WD" evidence="3">
    <location>
        <begin position="162"/>
        <end position="203"/>
    </location>
</feature>
<keyword evidence="1 3" id="KW-0853">WD repeat</keyword>
<evidence type="ECO:0000256" key="2">
    <source>
        <dbReference type="ARBA" id="ARBA00022737"/>
    </source>
</evidence>